<dbReference type="EMBL" id="UAQP01000014">
    <property type="protein sequence ID" value="SPU55874.1"/>
    <property type="molecule type" value="Genomic_DNA"/>
</dbReference>
<accession>A0A2X1BYL5</accession>
<dbReference type="RefSeq" id="WP_112863706.1">
    <property type="nucleotide sequence ID" value="NZ_UAQP01000014.1"/>
</dbReference>
<dbReference type="InterPro" id="IPR045622">
    <property type="entry name" value="DUF6441"/>
</dbReference>
<protein>
    <submittedName>
        <fullName evidence="1">Uncharacterized protein</fullName>
    </submittedName>
</protein>
<sequence>MTTLAQLKAALVGDFDREMDAGLKRVEGAIQSALFDYAGDTQTKWRQDVAQSGLRNAGRMTKTIRVRKYKNRGLNPAAQVYSTFPILQRAFEQATTVRSPNGHFLLIPNPDVWPSGRVPRPGGRSGQRNNTLAIAEARFGKLRLIYRQGQASLLVAEARSSASRPGSFRKASATALRTGNGLTTIVVFYLVKEARLPRMLRGNVIRERAQRNAVSAIDRLFVRYFEQPGSQALLTGPSND</sequence>
<dbReference type="Pfam" id="PF20039">
    <property type="entry name" value="DUF6441"/>
    <property type="match status" value="1"/>
</dbReference>
<dbReference type="Proteomes" id="UP000251186">
    <property type="component" value="Unassembled WGS sequence"/>
</dbReference>
<gene>
    <name evidence="1" type="ORF">NCTC11166_03277</name>
</gene>
<evidence type="ECO:0000313" key="1">
    <source>
        <dbReference type="EMBL" id="SPU55874.1"/>
    </source>
</evidence>
<proteinExistence type="predicted"/>
<dbReference type="AlphaFoldDB" id="A0A2X1BYL5"/>
<evidence type="ECO:0000313" key="2">
    <source>
        <dbReference type="Proteomes" id="UP000251186"/>
    </source>
</evidence>
<name>A0A2X1BYL5_BREVE</name>
<organism evidence="1 2">
    <name type="scientific">Brevundimonas vesicularis</name>
    <name type="common">Pseudomonas vesicularis</name>
    <dbReference type="NCBI Taxonomy" id="41276"/>
    <lineage>
        <taxon>Bacteria</taxon>
        <taxon>Pseudomonadati</taxon>
        <taxon>Pseudomonadota</taxon>
        <taxon>Alphaproteobacteria</taxon>
        <taxon>Caulobacterales</taxon>
        <taxon>Caulobacteraceae</taxon>
        <taxon>Brevundimonas</taxon>
    </lineage>
</organism>
<reference evidence="1 2" key="1">
    <citation type="submission" date="2018-06" db="EMBL/GenBank/DDBJ databases">
        <authorList>
            <consortium name="Pathogen Informatics"/>
            <person name="Doyle S."/>
        </authorList>
    </citation>
    <scope>NUCLEOTIDE SEQUENCE [LARGE SCALE GENOMIC DNA]</scope>
    <source>
        <strain evidence="1 2">NCTC11166</strain>
    </source>
</reference>